<dbReference type="InterPro" id="IPR000743">
    <property type="entry name" value="Glyco_hydro_28"/>
</dbReference>
<gene>
    <name evidence="9" type="ORF">KI387_008121</name>
</gene>
<dbReference type="InterPro" id="IPR006626">
    <property type="entry name" value="PbH1"/>
</dbReference>
<reference evidence="9 10" key="1">
    <citation type="journal article" date="2021" name="Nat. Plants">
        <title>The Taxus genome provides insights into paclitaxel biosynthesis.</title>
        <authorList>
            <person name="Xiong X."/>
            <person name="Gou J."/>
            <person name="Liao Q."/>
            <person name="Li Y."/>
            <person name="Zhou Q."/>
            <person name="Bi G."/>
            <person name="Li C."/>
            <person name="Du R."/>
            <person name="Wang X."/>
            <person name="Sun T."/>
            <person name="Guo L."/>
            <person name="Liang H."/>
            <person name="Lu P."/>
            <person name="Wu Y."/>
            <person name="Zhang Z."/>
            <person name="Ro D.K."/>
            <person name="Shang Y."/>
            <person name="Huang S."/>
            <person name="Yan J."/>
        </authorList>
    </citation>
    <scope>NUCLEOTIDE SEQUENCE [LARGE SCALE GENOMIC DNA]</scope>
    <source>
        <strain evidence="9">Ta-2019</strain>
    </source>
</reference>
<name>A0AA38FIW4_TAXCH</name>
<comment type="subcellular location">
    <subcellularLocation>
        <location evidence="1">Secreted</location>
        <location evidence="1">Cell wall</location>
    </subcellularLocation>
</comment>
<feature type="non-terminal residue" evidence="9">
    <location>
        <position position="330"/>
    </location>
</feature>
<dbReference type="PANTHER" id="PTHR31375">
    <property type="match status" value="1"/>
</dbReference>
<comment type="similarity">
    <text evidence="2 8">Belongs to the glycosyl hydrolase 28 family.</text>
</comment>
<dbReference type="Gene3D" id="2.160.20.10">
    <property type="entry name" value="Single-stranded right-handed beta-helix, Pectin lyase-like"/>
    <property type="match status" value="1"/>
</dbReference>
<dbReference type="InterPro" id="IPR011050">
    <property type="entry name" value="Pectin_lyase_fold/virulence"/>
</dbReference>
<dbReference type="EMBL" id="JAHRHJ020000008">
    <property type="protein sequence ID" value="KAH9303717.1"/>
    <property type="molecule type" value="Genomic_DNA"/>
</dbReference>
<dbReference type="AlphaFoldDB" id="A0AA38FIW4"/>
<feature type="non-terminal residue" evidence="9">
    <location>
        <position position="1"/>
    </location>
</feature>
<dbReference type="Proteomes" id="UP000824469">
    <property type="component" value="Unassembled WGS sequence"/>
</dbReference>
<evidence type="ECO:0000256" key="7">
    <source>
        <dbReference type="ARBA" id="ARBA00023316"/>
    </source>
</evidence>
<organism evidence="9 10">
    <name type="scientific">Taxus chinensis</name>
    <name type="common">Chinese yew</name>
    <name type="synonym">Taxus wallichiana var. chinensis</name>
    <dbReference type="NCBI Taxonomy" id="29808"/>
    <lineage>
        <taxon>Eukaryota</taxon>
        <taxon>Viridiplantae</taxon>
        <taxon>Streptophyta</taxon>
        <taxon>Embryophyta</taxon>
        <taxon>Tracheophyta</taxon>
        <taxon>Spermatophyta</taxon>
        <taxon>Pinopsida</taxon>
        <taxon>Pinidae</taxon>
        <taxon>Conifers II</taxon>
        <taxon>Cupressales</taxon>
        <taxon>Taxaceae</taxon>
        <taxon>Taxus</taxon>
    </lineage>
</organism>
<keyword evidence="6 8" id="KW-0326">Glycosidase</keyword>
<evidence type="ECO:0000256" key="6">
    <source>
        <dbReference type="ARBA" id="ARBA00023295"/>
    </source>
</evidence>
<evidence type="ECO:0000256" key="1">
    <source>
        <dbReference type="ARBA" id="ARBA00004191"/>
    </source>
</evidence>
<evidence type="ECO:0000256" key="5">
    <source>
        <dbReference type="ARBA" id="ARBA00022801"/>
    </source>
</evidence>
<dbReference type="GO" id="GO:0005975">
    <property type="term" value="P:carbohydrate metabolic process"/>
    <property type="evidence" value="ECO:0007669"/>
    <property type="project" value="InterPro"/>
</dbReference>
<keyword evidence="4" id="KW-0964">Secreted</keyword>
<evidence type="ECO:0000256" key="3">
    <source>
        <dbReference type="ARBA" id="ARBA00022512"/>
    </source>
</evidence>
<dbReference type="GO" id="GO:0004650">
    <property type="term" value="F:polygalacturonase activity"/>
    <property type="evidence" value="ECO:0007669"/>
    <property type="project" value="InterPro"/>
</dbReference>
<keyword evidence="5 8" id="KW-0378">Hydrolase</keyword>
<evidence type="ECO:0000313" key="10">
    <source>
        <dbReference type="Proteomes" id="UP000824469"/>
    </source>
</evidence>
<evidence type="ECO:0000313" key="9">
    <source>
        <dbReference type="EMBL" id="KAH9303717.1"/>
    </source>
</evidence>
<sequence length="330" mass="35839">AFEAAWQAACSVESAVVVVPAEFRFLVGPISFSGPCQPNIIFQIQGTIIAPTSPRTWNDGLLQWIQFIKLNGITIQGSGTIDGQGSVWWGLPGEYHYDYQISSKKTKTSKMPSIKPTVSLRKPAQALADVHAFHFIDINISNVQALRFYGSYDVSVEGITIKNSAQCHLKLDSCTSAKIFNVTISSPCESPNTDGIHLQNSQDVEIHHSTMACGDDCISIQTGCANIRVHNIDCGPGHGISIGGLGKDQTKACVSNITVYDSYIENALNGVRIKTWQGGVGSVTGVSFFNIQVSNVKVPIVIDQFYCDKRKCYNQTSAVAIAGVKYQKIR</sequence>
<dbReference type="SUPFAM" id="SSF51126">
    <property type="entry name" value="Pectin lyase-like"/>
    <property type="match status" value="1"/>
</dbReference>
<keyword evidence="10" id="KW-1185">Reference proteome</keyword>
<keyword evidence="7" id="KW-0961">Cell wall biogenesis/degradation</keyword>
<proteinExistence type="inferred from homology"/>
<evidence type="ECO:0000256" key="2">
    <source>
        <dbReference type="ARBA" id="ARBA00008834"/>
    </source>
</evidence>
<dbReference type="GO" id="GO:0071555">
    <property type="term" value="P:cell wall organization"/>
    <property type="evidence" value="ECO:0007669"/>
    <property type="project" value="UniProtKB-KW"/>
</dbReference>
<comment type="caution">
    <text evidence="9">The sequence shown here is derived from an EMBL/GenBank/DDBJ whole genome shotgun (WGS) entry which is preliminary data.</text>
</comment>
<evidence type="ECO:0000256" key="8">
    <source>
        <dbReference type="RuleBase" id="RU361169"/>
    </source>
</evidence>
<protein>
    <recommendedName>
        <fullName evidence="11">Polygalacturonase</fullName>
    </recommendedName>
</protein>
<dbReference type="Pfam" id="PF00295">
    <property type="entry name" value="Glyco_hydro_28"/>
    <property type="match status" value="2"/>
</dbReference>
<dbReference type="SMART" id="SM00710">
    <property type="entry name" value="PbH1"/>
    <property type="match status" value="5"/>
</dbReference>
<accession>A0AA38FIW4</accession>
<keyword evidence="3" id="KW-0134">Cell wall</keyword>
<evidence type="ECO:0000256" key="4">
    <source>
        <dbReference type="ARBA" id="ARBA00022525"/>
    </source>
</evidence>
<dbReference type="InterPro" id="IPR012334">
    <property type="entry name" value="Pectin_lyas_fold"/>
</dbReference>
<evidence type="ECO:0008006" key="11">
    <source>
        <dbReference type="Google" id="ProtNLM"/>
    </source>
</evidence>